<dbReference type="GO" id="GO:0003676">
    <property type="term" value="F:nucleic acid binding"/>
    <property type="evidence" value="ECO:0007669"/>
    <property type="project" value="InterPro"/>
</dbReference>
<feature type="region of interest" description="Disordered" evidence="1">
    <location>
        <begin position="54"/>
        <end position="80"/>
    </location>
</feature>
<dbReference type="AlphaFoldDB" id="A0A0F7ZTH2"/>
<dbReference type="InterPro" id="IPR036397">
    <property type="entry name" value="RNaseH_sf"/>
</dbReference>
<evidence type="ECO:0000313" key="3">
    <source>
        <dbReference type="Proteomes" id="UP000054481"/>
    </source>
</evidence>
<reference evidence="2 3" key="1">
    <citation type="journal article" date="2014" name="Genome Biol. Evol.">
        <title>Comparative genomics and transcriptomics analyses reveal divergent lifestyle features of nematode endoparasitic fungus Hirsutella minnesotensis.</title>
        <authorList>
            <person name="Lai Y."/>
            <person name="Liu K."/>
            <person name="Zhang X."/>
            <person name="Zhang X."/>
            <person name="Li K."/>
            <person name="Wang N."/>
            <person name="Shu C."/>
            <person name="Wu Y."/>
            <person name="Wang C."/>
            <person name="Bushley K.E."/>
            <person name="Xiang M."/>
            <person name="Liu X."/>
        </authorList>
    </citation>
    <scope>NUCLEOTIDE SEQUENCE [LARGE SCALE GENOMIC DNA]</scope>
    <source>
        <strain evidence="2 3">3608</strain>
    </source>
</reference>
<organism evidence="2 3">
    <name type="scientific">Hirsutella minnesotensis 3608</name>
    <dbReference type="NCBI Taxonomy" id="1043627"/>
    <lineage>
        <taxon>Eukaryota</taxon>
        <taxon>Fungi</taxon>
        <taxon>Dikarya</taxon>
        <taxon>Ascomycota</taxon>
        <taxon>Pezizomycotina</taxon>
        <taxon>Sordariomycetes</taxon>
        <taxon>Hypocreomycetidae</taxon>
        <taxon>Hypocreales</taxon>
        <taxon>Ophiocordycipitaceae</taxon>
        <taxon>Hirsutella</taxon>
    </lineage>
</organism>
<proteinExistence type="predicted"/>
<dbReference type="Gene3D" id="3.30.420.10">
    <property type="entry name" value="Ribonuclease H-like superfamily/Ribonuclease H"/>
    <property type="match status" value="1"/>
</dbReference>
<sequence>MPTEAGVDVQVEYTDEKLAARRVKYAEKALAERPKKEDWHDIFFSDETHFGYDDKRAAQIARPPGTRNQPENPQERRGLKDTEVKLLHAWAWVGYDFKSPLIWYEVPTNTKMSQKVYLEKVLEGYIGPELLEKGVPFILEEDGDSSYGPGKNNPVRA</sequence>
<protein>
    <recommendedName>
        <fullName evidence="4">Tc1-like transposase DDE domain-containing protein</fullName>
    </recommendedName>
</protein>
<keyword evidence="3" id="KW-1185">Reference proteome</keyword>
<dbReference type="OrthoDB" id="5103110at2759"/>
<evidence type="ECO:0000256" key="1">
    <source>
        <dbReference type="SAM" id="MobiDB-lite"/>
    </source>
</evidence>
<gene>
    <name evidence="2" type="ORF">HIM_07492</name>
</gene>
<evidence type="ECO:0008006" key="4">
    <source>
        <dbReference type="Google" id="ProtNLM"/>
    </source>
</evidence>
<dbReference type="Proteomes" id="UP000054481">
    <property type="component" value="Unassembled WGS sequence"/>
</dbReference>
<accession>A0A0F7ZTH2</accession>
<name>A0A0F7ZTH2_9HYPO</name>
<dbReference type="EMBL" id="KQ030538">
    <property type="protein sequence ID" value="KJZ73108.1"/>
    <property type="molecule type" value="Genomic_DNA"/>
</dbReference>
<evidence type="ECO:0000313" key="2">
    <source>
        <dbReference type="EMBL" id="KJZ73108.1"/>
    </source>
</evidence>